<dbReference type="Proteomes" id="UP000664534">
    <property type="component" value="Unassembled WGS sequence"/>
</dbReference>
<proteinExistence type="predicted"/>
<dbReference type="EMBL" id="CAJPDT010000007">
    <property type="protein sequence ID" value="CAF9910505.1"/>
    <property type="molecule type" value="Genomic_DNA"/>
</dbReference>
<evidence type="ECO:0000313" key="2">
    <source>
        <dbReference type="Proteomes" id="UP000664534"/>
    </source>
</evidence>
<accession>A0A8H3IBZ0</accession>
<keyword evidence="2" id="KW-1185">Reference proteome</keyword>
<comment type="caution">
    <text evidence="1">The sequence shown here is derived from an EMBL/GenBank/DDBJ whole genome shotgun (WGS) entry which is preliminary data.</text>
</comment>
<sequence length="307" mass="34709">MSVPTRIRPKRPSDITHFIRIPLLNQTSSFQIQETLWKVHNDPLSATIPHQGYQPLQGLRIGVAALSLPTQESRNHATSLLGDLGNQDWRKLFSKAQATRPNIRTSSAANTELLSSDVHCGPRPLVVDLVGLGDSVLRHRPSNLENALRLYLFIKETTSLLQSFCTSLAQKFLDAGLERRGSLEPNRDGHAFLQIRAIDTTGLSSEIPNIKSMQTYGRPYRVPRFDARELCGKYKDIVWAKGVHLDRVCISERGPEDIFEDEQCVGKRYRDIASVPLPGITWEPRSFEYMRIPHRWATAESQGRVYA</sequence>
<reference evidence="1" key="1">
    <citation type="submission" date="2021-03" db="EMBL/GenBank/DDBJ databases">
        <authorList>
            <person name="Tagirdzhanova G."/>
        </authorList>
    </citation>
    <scope>NUCLEOTIDE SEQUENCE</scope>
</reference>
<dbReference type="Gene3D" id="3.90.1140.10">
    <property type="entry name" value="Cyclic phosphodiesterase"/>
    <property type="match status" value="1"/>
</dbReference>
<dbReference type="OrthoDB" id="277832at2759"/>
<protein>
    <submittedName>
        <fullName evidence="1">Uncharacterized protein</fullName>
    </submittedName>
</protein>
<gene>
    <name evidence="1" type="ORF">IMSHALPRED_009215</name>
</gene>
<dbReference type="AlphaFoldDB" id="A0A8H3IBZ0"/>
<organism evidence="1 2">
    <name type="scientific">Imshaugia aleurites</name>
    <dbReference type="NCBI Taxonomy" id="172621"/>
    <lineage>
        <taxon>Eukaryota</taxon>
        <taxon>Fungi</taxon>
        <taxon>Dikarya</taxon>
        <taxon>Ascomycota</taxon>
        <taxon>Pezizomycotina</taxon>
        <taxon>Lecanoromycetes</taxon>
        <taxon>OSLEUM clade</taxon>
        <taxon>Lecanoromycetidae</taxon>
        <taxon>Lecanorales</taxon>
        <taxon>Lecanorineae</taxon>
        <taxon>Parmeliaceae</taxon>
        <taxon>Imshaugia</taxon>
    </lineage>
</organism>
<name>A0A8H3IBZ0_9LECA</name>
<evidence type="ECO:0000313" key="1">
    <source>
        <dbReference type="EMBL" id="CAF9910505.1"/>
    </source>
</evidence>